<accession>A0A9Q0ETC5</accession>
<protein>
    <submittedName>
        <fullName evidence="1">Uncharacterized protein</fullName>
    </submittedName>
</protein>
<dbReference type="EMBL" id="JANIIK010000037">
    <property type="protein sequence ID" value="KAJ3611225.1"/>
    <property type="molecule type" value="Genomic_DNA"/>
</dbReference>
<gene>
    <name evidence="1" type="ORF">NHX12_021241</name>
</gene>
<dbReference type="Proteomes" id="UP001148018">
    <property type="component" value="Unassembled WGS sequence"/>
</dbReference>
<proteinExistence type="predicted"/>
<dbReference type="AlphaFoldDB" id="A0A9Q0ETC5"/>
<evidence type="ECO:0000313" key="2">
    <source>
        <dbReference type="Proteomes" id="UP001148018"/>
    </source>
</evidence>
<sequence length="103" mass="11145">MSACRAKLRGVCMGGAWGSHCSLGPRHRSVCLTHSGPYSSHSGAQGRVFHRWSIYLAPPTREKVRVLFRLWDDTGDTGTAAAEIMGLTQPEPPVPVSNTIILS</sequence>
<evidence type="ECO:0000313" key="1">
    <source>
        <dbReference type="EMBL" id="KAJ3611225.1"/>
    </source>
</evidence>
<name>A0A9Q0ETC5_9TELE</name>
<keyword evidence="2" id="KW-1185">Reference proteome</keyword>
<comment type="caution">
    <text evidence="1">The sequence shown here is derived from an EMBL/GenBank/DDBJ whole genome shotgun (WGS) entry which is preliminary data.</text>
</comment>
<organism evidence="1 2">
    <name type="scientific">Muraenolepis orangiensis</name>
    <name type="common">Patagonian moray cod</name>
    <dbReference type="NCBI Taxonomy" id="630683"/>
    <lineage>
        <taxon>Eukaryota</taxon>
        <taxon>Metazoa</taxon>
        <taxon>Chordata</taxon>
        <taxon>Craniata</taxon>
        <taxon>Vertebrata</taxon>
        <taxon>Euteleostomi</taxon>
        <taxon>Actinopterygii</taxon>
        <taxon>Neopterygii</taxon>
        <taxon>Teleostei</taxon>
        <taxon>Neoteleostei</taxon>
        <taxon>Acanthomorphata</taxon>
        <taxon>Zeiogadaria</taxon>
        <taxon>Gadariae</taxon>
        <taxon>Gadiformes</taxon>
        <taxon>Muraenolepidoidei</taxon>
        <taxon>Muraenolepididae</taxon>
        <taxon>Muraenolepis</taxon>
    </lineage>
</organism>
<reference evidence="1" key="1">
    <citation type="submission" date="2022-07" db="EMBL/GenBank/DDBJ databases">
        <title>Chromosome-level genome of Muraenolepis orangiensis.</title>
        <authorList>
            <person name="Kim J."/>
        </authorList>
    </citation>
    <scope>NUCLEOTIDE SEQUENCE</scope>
    <source>
        <strain evidence="1">KU_S4_2022</strain>
        <tissue evidence="1">Muscle</tissue>
    </source>
</reference>